<feature type="transmembrane region" description="Helical" evidence="1">
    <location>
        <begin position="100"/>
        <end position="119"/>
    </location>
</feature>
<reference evidence="2 3" key="1">
    <citation type="submission" date="2020-01" db="EMBL/GenBank/DDBJ databases">
        <title>Genome sequencing of strain KACC 21507.</title>
        <authorList>
            <person name="Heo J."/>
            <person name="Kim S.-J."/>
            <person name="Kim J.-S."/>
            <person name="Hong S.-B."/>
            <person name="Kwon S.-W."/>
        </authorList>
    </citation>
    <scope>NUCLEOTIDE SEQUENCE [LARGE SCALE GENOMIC DNA]</scope>
    <source>
        <strain evidence="2 3">KACC 21507</strain>
    </source>
</reference>
<dbReference type="AlphaFoldDB" id="A0A6P1NFL5"/>
<proteinExistence type="predicted"/>
<keyword evidence="1" id="KW-0812">Transmembrane</keyword>
<protein>
    <submittedName>
        <fullName evidence="2">Uncharacterized protein</fullName>
    </submittedName>
</protein>
<organism evidence="2 3">
    <name type="scientific">Aristophania vespae</name>
    <dbReference type="NCBI Taxonomy" id="2697033"/>
    <lineage>
        <taxon>Bacteria</taxon>
        <taxon>Pseudomonadati</taxon>
        <taxon>Pseudomonadota</taxon>
        <taxon>Alphaproteobacteria</taxon>
        <taxon>Acetobacterales</taxon>
        <taxon>Acetobacteraceae</taxon>
        <taxon>Aristophania</taxon>
    </lineage>
</organism>
<gene>
    <name evidence="2" type="ORF">GT348_04980</name>
</gene>
<dbReference type="RefSeq" id="WP_160618773.1">
    <property type="nucleotide sequence ID" value="NZ_CP047652.1"/>
</dbReference>
<evidence type="ECO:0000313" key="2">
    <source>
        <dbReference type="EMBL" id="QHI95697.1"/>
    </source>
</evidence>
<name>A0A6P1NFL5_9PROT</name>
<keyword evidence="1" id="KW-0472">Membrane</keyword>
<sequence>MLQTKKVTYLLDTAQRNSTQIQAYARYFRALWHVVPLALITGACLFIHDGQGLGWPFHLMAGCGVIMALIFALTFFGPYQKARRSIRPQQNLFNSMSRRILLMSVLGIIAASSSAIARFF</sequence>
<feature type="transmembrane region" description="Helical" evidence="1">
    <location>
        <begin position="30"/>
        <end position="48"/>
    </location>
</feature>
<evidence type="ECO:0000313" key="3">
    <source>
        <dbReference type="Proteomes" id="UP000463975"/>
    </source>
</evidence>
<keyword evidence="3" id="KW-1185">Reference proteome</keyword>
<feature type="transmembrane region" description="Helical" evidence="1">
    <location>
        <begin position="54"/>
        <end position="79"/>
    </location>
</feature>
<dbReference type="KEGG" id="bomb:GT348_04980"/>
<accession>A0A6P1NFL5</accession>
<dbReference type="EMBL" id="CP047652">
    <property type="protein sequence ID" value="QHI95697.1"/>
    <property type="molecule type" value="Genomic_DNA"/>
</dbReference>
<dbReference type="Proteomes" id="UP000463975">
    <property type="component" value="Chromosome"/>
</dbReference>
<evidence type="ECO:0000256" key="1">
    <source>
        <dbReference type="SAM" id="Phobius"/>
    </source>
</evidence>
<keyword evidence="1" id="KW-1133">Transmembrane helix</keyword>